<evidence type="ECO:0000313" key="1">
    <source>
        <dbReference type="EMBL" id="BBJ40108.1"/>
    </source>
</evidence>
<evidence type="ECO:0000313" key="2">
    <source>
        <dbReference type="Proteomes" id="UP000463951"/>
    </source>
</evidence>
<sequence length="80" mass="8195">MAYGLTGLRLQAAVPASGRPCARGAGVSGRPLHVGCIPRDACAAAPAFASGDAVRIGLGYGGTRSRMSAQRMSERKEPRP</sequence>
<dbReference type="AlphaFoldDB" id="A0A499UKB0"/>
<name>A0A499UKB0_9ACTN</name>
<protein>
    <submittedName>
        <fullName evidence="1">Uncharacterized protein</fullName>
    </submittedName>
</protein>
<dbReference type="Proteomes" id="UP000463951">
    <property type="component" value="Chromosome"/>
</dbReference>
<gene>
    <name evidence="1" type="ORF">SSPO_028260</name>
</gene>
<dbReference type="EMBL" id="AP019620">
    <property type="protein sequence ID" value="BBJ40108.1"/>
    <property type="molecule type" value="Genomic_DNA"/>
</dbReference>
<organism evidence="1 2">
    <name type="scientific">Streptomyces antimycoticus</name>
    <dbReference type="NCBI Taxonomy" id="68175"/>
    <lineage>
        <taxon>Bacteria</taxon>
        <taxon>Bacillati</taxon>
        <taxon>Actinomycetota</taxon>
        <taxon>Actinomycetes</taxon>
        <taxon>Kitasatosporales</taxon>
        <taxon>Streptomycetaceae</taxon>
        <taxon>Streptomyces</taxon>
        <taxon>Streptomyces violaceusniger group</taxon>
    </lineage>
</organism>
<reference evidence="1 2" key="1">
    <citation type="journal article" date="2020" name="Int. J. Syst. Evol. Microbiol.">
        <title>Reclassification of Streptomyces castelarensis and Streptomyces sporoclivatus as later heterotypic synonyms of Streptomyces antimycoticus.</title>
        <authorList>
            <person name="Komaki H."/>
            <person name="Tamura T."/>
        </authorList>
    </citation>
    <scope>NUCLEOTIDE SEQUENCE [LARGE SCALE GENOMIC DNA]</scope>
    <source>
        <strain evidence="1 2">NBRC 100767</strain>
    </source>
</reference>
<proteinExistence type="predicted"/>
<accession>A0A499UKB0</accession>